<comment type="catalytic activity">
    <reaction evidence="9 10">
        <text>RNA(n) + a ribonucleoside 5'-triphosphate = RNA(n+1) + diphosphate</text>
        <dbReference type="Rhea" id="RHEA:21248"/>
        <dbReference type="Rhea" id="RHEA-COMP:14527"/>
        <dbReference type="Rhea" id="RHEA-COMP:17342"/>
        <dbReference type="ChEBI" id="CHEBI:33019"/>
        <dbReference type="ChEBI" id="CHEBI:61557"/>
        <dbReference type="ChEBI" id="CHEBI:140395"/>
        <dbReference type="EC" id="2.7.7.6"/>
    </reaction>
</comment>
<keyword evidence="4 10" id="KW-0240">DNA-directed RNA polymerase</keyword>
<dbReference type="OrthoDB" id="9815459at2"/>
<dbReference type="AlphaFoldDB" id="C0GIP5"/>
<organism evidence="11 12">
    <name type="scientific">Dethiobacter alkaliphilus AHT 1</name>
    <dbReference type="NCBI Taxonomy" id="555088"/>
    <lineage>
        <taxon>Bacteria</taxon>
        <taxon>Bacillati</taxon>
        <taxon>Bacillota</taxon>
        <taxon>Dethiobacteria</taxon>
        <taxon>Dethiobacterales</taxon>
        <taxon>Dethiobacteraceae</taxon>
        <taxon>Dethiobacter</taxon>
    </lineage>
</organism>
<keyword evidence="12" id="KW-1185">Reference proteome</keyword>
<dbReference type="Proteomes" id="UP000006443">
    <property type="component" value="Unassembled WGS sequence"/>
</dbReference>
<accession>C0GIP5</accession>
<evidence type="ECO:0000256" key="2">
    <source>
        <dbReference type="ARBA" id="ARBA00012418"/>
    </source>
</evidence>
<evidence type="ECO:0000256" key="5">
    <source>
        <dbReference type="ARBA" id="ARBA00022679"/>
    </source>
</evidence>
<evidence type="ECO:0000256" key="6">
    <source>
        <dbReference type="ARBA" id="ARBA00022695"/>
    </source>
</evidence>
<comment type="subunit">
    <text evidence="10">The RNAP catalytic core consists of 2 alpha, 1 beta, 1 beta' and 1 omega subunit. When a sigma factor is associated with the core the holoenzyme is formed, which can initiate transcription.</text>
</comment>
<dbReference type="PANTHER" id="PTHR34476:SF1">
    <property type="entry name" value="DNA-DIRECTED RNA POLYMERASE SUBUNIT OMEGA"/>
    <property type="match status" value="1"/>
</dbReference>
<dbReference type="SUPFAM" id="SSF63562">
    <property type="entry name" value="RPB6/omega subunit-like"/>
    <property type="match status" value="1"/>
</dbReference>
<keyword evidence="7 10" id="KW-0804">Transcription</keyword>
<dbReference type="SMART" id="SM01409">
    <property type="entry name" value="RNA_pol_Rpb6"/>
    <property type="match status" value="1"/>
</dbReference>
<evidence type="ECO:0000256" key="8">
    <source>
        <dbReference type="ARBA" id="ARBA00029924"/>
    </source>
</evidence>
<dbReference type="InterPro" id="IPR003716">
    <property type="entry name" value="DNA-dir_RNA_pol_omega"/>
</dbReference>
<comment type="caution">
    <text evidence="11">The sequence shown here is derived from an EMBL/GenBank/DDBJ whole genome shotgun (WGS) entry which is preliminary data.</text>
</comment>
<evidence type="ECO:0000256" key="9">
    <source>
        <dbReference type="ARBA" id="ARBA00048552"/>
    </source>
</evidence>
<comment type="function">
    <text evidence="10">Promotes RNA polymerase assembly. Latches the N- and C-terminal regions of the beta' subunit thereby facilitating its interaction with the beta and alpha subunits.</text>
</comment>
<evidence type="ECO:0000313" key="11">
    <source>
        <dbReference type="EMBL" id="EEG76709.1"/>
    </source>
</evidence>
<dbReference type="Gene3D" id="3.90.940.10">
    <property type="match status" value="1"/>
</dbReference>
<sequence>MIYPSIDTLIKKVDSKYTLVIAAAKRARMLNEDAPRLIDTKSIKDVSIALEEIAADKIGYDRIKKQGG</sequence>
<comment type="similarity">
    <text evidence="1 10">Belongs to the RNA polymerase subunit omega family.</text>
</comment>
<evidence type="ECO:0000256" key="7">
    <source>
        <dbReference type="ARBA" id="ARBA00023163"/>
    </source>
</evidence>
<reference evidence="11 12" key="1">
    <citation type="submission" date="2009-02" db="EMBL/GenBank/DDBJ databases">
        <title>Sequencing of the draft genome and assembly of Dethiobacter alkaliphilus AHT 1.</title>
        <authorList>
            <consortium name="US DOE Joint Genome Institute (JGI-PGF)"/>
            <person name="Lucas S."/>
            <person name="Copeland A."/>
            <person name="Lapidus A."/>
            <person name="Glavina del Rio T."/>
            <person name="Dalin E."/>
            <person name="Tice H."/>
            <person name="Bruce D."/>
            <person name="Goodwin L."/>
            <person name="Pitluck S."/>
            <person name="Larimer F."/>
            <person name="Land M.L."/>
            <person name="Hauser L."/>
            <person name="Muyzer G."/>
        </authorList>
    </citation>
    <scope>NUCLEOTIDE SEQUENCE [LARGE SCALE GENOMIC DNA]</scope>
    <source>
        <strain evidence="11 12">AHT 1</strain>
    </source>
</reference>
<dbReference type="RefSeq" id="WP_008517660.1">
    <property type="nucleotide sequence ID" value="NZ_ACJM01000013.1"/>
</dbReference>
<dbReference type="Pfam" id="PF01192">
    <property type="entry name" value="RNA_pol_Rpb6"/>
    <property type="match status" value="1"/>
</dbReference>
<dbReference type="HAMAP" id="MF_00366">
    <property type="entry name" value="RNApol_bact_RpoZ"/>
    <property type="match status" value="1"/>
</dbReference>
<dbReference type="NCBIfam" id="TIGR00690">
    <property type="entry name" value="rpoZ"/>
    <property type="match status" value="1"/>
</dbReference>
<evidence type="ECO:0000256" key="4">
    <source>
        <dbReference type="ARBA" id="ARBA00022478"/>
    </source>
</evidence>
<dbReference type="InterPro" id="IPR006110">
    <property type="entry name" value="Pol_omega/Rpo6/RPB6"/>
</dbReference>
<dbReference type="EC" id="2.7.7.6" evidence="2 10"/>
<proteinExistence type="inferred from homology"/>
<name>C0GIP5_DETAL</name>
<gene>
    <name evidence="10" type="primary">rpoZ</name>
    <name evidence="11" type="ORF">DealDRAFT_2354</name>
</gene>
<dbReference type="GO" id="GO:0003677">
    <property type="term" value="F:DNA binding"/>
    <property type="evidence" value="ECO:0007669"/>
    <property type="project" value="UniProtKB-UniRule"/>
</dbReference>
<evidence type="ECO:0000313" key="12">
    <source>
        <dbReference type="Proteomes" id="UP000006443"/>
    </source>
</evidence>
<keyword evidence="5 10" id="KW-0808">Transferase</keyword>
<evidence type="ECO:0000256" key="3">
    <source>
        <dbReference type="ARBA" id="ARBA00013725"/>
    </source>
</evidence>
<evidence type="ECO:0000256" key="1">
    <source>
        <dbReference type="ARBA" id="ARBA00006711"/>
    </source>
</evidence>
<keyword evidence="6 10" id="KW-0548">Nucleotidyltransferase</keyword>
<dbReference type="GO" id="GO:0003899">
    <property type="term" value="F:DNA-directed RNA polymerase activity"/>
    <property type="evidence" value="ECO:0007669"/>
    <property type="project" value="UniProtKB-UniRule"/>
</dbReference>
<dbReference type="InterPro" id="IPR036161">
    <property type="entry name" value="RPB6/omega-like_sf"/>
</dbReference>
<evidence type="ECO:0000256" key="10">
    <source>
        <dbReference type="HAMAP-Rule" id="MF_00366"/>
    </source>
</evidence>
<dbReference type="STRING" id="555088.DealDRAFT_2354"/>
<protein>
    <recommendedName>
        <fullName evidence="3 10">DNA-directed RNA polymerase subunit omega</fullName>
        <shortName evidence="10">RNAP omega subunit</shortName>
        <ecNumber evidence="2 10">2.7.7.6</ecNumber>
    </recommendedName>
    <alternativeName>
        <fullName evidence="10">RNA polymerase omega subunit</fullName>
    </alternativeName>
    <alternativeName>
        <fullName evidence="8 10">Transcriptase subunit omega</fullName>
    </alternativeName>
</protein>
<dbReference type="eggNOG" id="COG1758">
    <property type="taxonomic scope" value="Bacteria"/>
</dbReference>
<dbReference type="GO" id="GO:0006351">
    <property type="term" value="P:DNA-templated transcription"/>
    <property type="evidence" value="ECO:0007669"/>
    <property type="project" value="UniProtKB-UniRule"/>
</dbReference>
<dbReference type="EMBL" id="ACJM01000013">
    <property type="protein sequence ID" value="EEG76709.1"/>
    <property type="molecule type" value="Genomic_DNA"/>
</dbReference>
<dbReference type="GO" id="GO:0000428">
    <property type="term" value="C:DNA-directed RNA polymerase complex"/>
    <property type="evidence" value="ECO:0007669"/>
    <property type="project" value="UniProtKB-KW"/>
</dbReference>
<dbReference type="PANTHER" id="PTHR34476">
    <property type="entry name" value="DNA-DIRECTED RNA POLYMERASE SUBUNIT OMEGA"/>
    <property type="match status" value="1"/>
</dbReference>